<dbReference type="Gene3D" id="2.40.330.10">
    <property type="entry name" value="DNA-binding pseudobarrel domain"/>
    <property type="match status" value="1"/>
</dbReference>
<dbReference type="PROSITE" id="PS50863">
    <property type="entry name" value="B3"/>
    <property type="match status" value="1"/>
</dbReference>
<evidence type="ECO:0000256" key="11">
    <source>
        <dbReference type="PROSITE-ProRule" id="PRU00723"/>
    </source>
</evidence>
<evidence type="ECO:0000256" key="12">
    <source>
        <dbReference type="SAM" id="MobiDB-lite"/>
    </source>
</evidence>
<evidence type="ECO:0000256" key="8">
    <source>
        <dbReference type="ARBA" id="ARBA00023163"/>
    </source>
</evidence>
<feature type="domain" description="RRM" evidence="13">
    <location>
        <begin position="157"/>
        <end position="252"/>
    </location>
</feature>
<keyword evidence="17" id="KW-1185">Reference proteome</keyword>
<dbReference type="Pfam" id="PF00642">
    <property type="entry name" value="zf-CCCH"/>
    <property type="match status" value="1"/>
</dbReference>
<keyword evidence="8" id="KW-0804">Transcription</keyword>
<proteinExistence type="predicted"/>
<gene>
    <name evidence="16" type="ORF">Bca52824_062369</name>
</gene>
<name>A0A8X7QCI1_BRACI</name>
<feature type="compositionally biased region" description="Basic and acidic residues" evidence="12">
    <location>
        <begin position="445"/>
        <end position="494"/>
    </location>
</feature>
<feature type="compositionally biased region" description="Basic and acidic residues" evidence="12">
    <location>
        <begin position="429"/>
        <end position="438"/>
    </location>
</feature>
<protein>
    <submittedName>
        <fullName evidence="16">Uncharacterized protein</fullName>
    </submittedName>
</protein>
<evidence type="ECO:0000256" key="10">
    <source>
        <dbReference type="PROSITE-ProRule" id="PRU00176"/>
    </source>
</evidence>
<evidence type="ECO:0000256" key="5">
    <source>
        <dbReference type="ARBA" id="ARBA00022833"/>
    </source>
</evidence>
<dbReference type="InterPro" id="IPR009145">
    <property type="entry name" value="U2AF_small"/>
</dbReference>
<dbReference type="PRINTS" id="PR01848">
    <property type="entry name" value="U2AUXFACTOR"/>
</dbReference>
<reference evidence="16 17" key="1">
    <citation type="submission" date="2020-02" db="EMBL/GenBank/DDBJ databases">
        <authorList>
            <person name="Ma Q."/>
            <person name="Huang Y."/>
            <person name="Song X."/>
            <person name="Pei D."/>
        </authorList>
    </citation>
    <scope>NUCLEOTIDE SEQUENCE [LARGE SCALE GENOMIC DNA]</scope>
    <source>
        <strain evidence="16">Sxm20200214</strain>
        <tissue evidence="16">Leaf</tissue>
    </source>
</reference>
<evidence type="ECO:0000256" key="9">
    <source>
        <dbReference type="ARBA" id="ARBA00023242"/>
    </source>
</evidence>
<dbReference type="SUPFAM" id="SSF101936">
    <property type="entry name" value="DNA-binding pseudobarrel domain"/>
    <property type="match status" value="1"/>
</dbReference>
<keyword evidence="9" id="KW-0539">Nucleus</keyword>
<dbReference type="PROSITE" id="PS50102">
    <property type="entry name" value="RRM"/>
    <property type="match status" value="1"/>
</dbReference>
<feature type="compositionally biased region" description="Basic and acidic residues" evidence="12">
    <location>
        <begin position="372"/>
        <end position="387"/>
    </location>
</feature>
<evidence type="ECO:0000256" key="3">
    <source>
        <dbReference type="ARBA" id="ARBA00022737"/>
    </source>
</evidence>
<accession>A0A8X7QCI1</accession>
<keyword evidence="4 11" id="KW-0863">Zinc-finger</keyword>
<dbReference type="GO" id="GO:0089701">
    <property type="term" value="C:U2AF complex"/>
    <property type="evidence" value="ECO:0007669"/>
    <property type="project" value="InterPro"/>
</dbReference>
<evidence type="ECO:0000313" key="17">
    <source>
        <dbReference type="Proteomes" id="UP000886595"/>
    </source>
</evidence>
<feature type="zinc finger region" description="C3H1-type" evidence="11">
    <location>
        <begin position="125"/>
        <end position="153"/>
    </location>
</feature>
<feature type="domain" description="TF-B3" evidence="15">
    <location>
        <begin position="9"/>
        <end position="105"/>
    </location>
</feature>
<feature type="zinc finger region" description="C3H1-type" evidence="11">
    <location>
        <begin position="249"/>
        <end position="279"/>
    </location>
</feature>
<keyword evidence="3" id="KW-0677">Repeat</keyword>
<dbReference type="OrthoDB" id="1112805at2759"/>
<feature type="compositionally biased region" description="Basic residues" evidence="12">
    <location>
        <begin position="418"/>
        <end position="428"/>
    </location>
</feature>
<keyword evidence="7" id="KW-0238">DNA-binding</keyword>
<evidence type="ECO:0000259" key="14">
    <source>
        <dbReference type="PROSITE" id="PS50103"/>
    </source>
</evidence>
<keyword evidence="5 11" id="KW-0862">Zinc</keyword>
<feature type="domain" description="C3H1-type" evidence="14">
    <location>
        <begin position="249"/>
        <end position="279"/>
    </location>
</feature>
<dbReference type="CDD" id="cd10017">
    <property type="entry name" value="B3_DNA"/>
    <property type="match status" value="1"/>
</dbReference>
<dbReference type="GO" id="GO:0003677">
    <property type="term" value="F:DNA binding"/>
    <property type="evidence" value="ECO:0007669"/>
    <property type="project" value="UniProtKB-KW"/>
</dbReference>
<evidence type="ECO:0000259" key="13">
    <source>
        <dbReference type="PROSITE" id="PS50102"/>
    </source>
</evidence>
<dbReference type="GO" id="GO:0003723">
    <property type="term" value="F:RNA binding"/>
    <property type="evidence" value="ECO:0007669"/>
    <property type="project" value="UniProtKB-UniRule"/>
</dbReference>
<dbReference type="GO" id="GO:0000398">
    <property type="term" value="P:mRNA splicing, via spliceosome"/>
    <property type="evidence" value="ECO:0007669"/>
    <property type="project" value="InterPro"/>
</dbReference>
<evidence type="ECO:0000313" key="16">
    <source>
        <dbReference type="EMBL" id="KAG2267814.1"/>
    </source>
</evidence>
<dbReference type="GO" id="GO:0008270">
    <property type="term" value="F:zinc ion binding"/>
    <property type="evidence" value="ECO:0007669"/>
    <property type="project" value="UniProtKB-KW"/>
</dbReference>
<sequence>MSSFSFDYCFLAEVTASNLKEDKLYLPVGATSSTALHKQCKETILVNKEGNSWNVSLRFSESAGKYYITRGWRKFCLDNRCEIGDLFAFNVVGDGKTTPLMCSVSSAQQIKLDSVAHEVPNFGTEQDKAHSPFHLKTGACRFGPRCSRVHFYPDKSCTILMKNMYNGPGIAWEQEDEEGLELNEEFYEDVHTEFQKYGELVNFKVCRNGSFHLKGNVYVHYRSLESSILAYQSINGRYFAACEVVNISRWKVAICVEYMNSRLKTCSPGSACNFIHCFRNPGGDYEWADNDKPPPRFWIRIIWQPSRQSRSRDHGHINVGSKPCHRSCKNHRDTRGHKLSRHEEKRHGGDESPRSTRDGSLEREIYKKRRYAKETTRHDSKWSEHSPGHWVMKKRINGRYSVDDSPDGDDDGSGETGHRRKSSRRHGRRGSDSETQERLEDEEGHENPLHREGSSGDQEESHAHDRVVHADKSHPERWKHGHERSSSRFSHEGDSSESILTEAGKEAMP</sequence>
<feature type="domain" description="C3H1-type" evidence="14">
    <location>
        <begin position="125"/>
        <end position="153"/>
    </location>
</feature>
<keyword evidence="2 11" id="KW-0479">Metal-binding</keyword>
<dbReference type="InterPro" id="IPR000504">
    <property type="entry name" value="RRM_dom"/>
</dbReference>
<evidence type="ECO:0000256" key="1">
    <source>
        <dbReference type="ARBA" id="ARBA00004123"/>
    </source>
</evidence>
<comment type="subcellular location">
    <subcellularLocation>
        <location evidence="1">Nucleus</location>
    </subcellularLocation>
</comment>
<organism evidence="16 17">
    <name type="scientific">Brassica carinata</name>
    <name type="common">Ethiopian mustard</name>
    <name type="synonym">Abyssinian cabbage</name>
    <dbReference type="NCBI Taxonomy" id="52824"/>
    <lineage>
        <taxon>Eukaryota</taxon>
        <taxon>Viridiplantae</taxon>
        <taxon>Streptophyta</taxon>
        <taxon>Embryophyta</taxon>
        <taxon>Tracheophyta</taxon>
        <taxon>Spermatophyta</taxon>
        <taxon>Magnoliopsida</taxon>
        <taxon>eudicotyledons</taxon>
        <taxon>Gunneridae</taxon>
        <taxon>Pentapetalae</taxon>
        <taxon>rosids</taxon>
        <taxon>malvids</taxon>
        <taxon>Brassicales</taxon>
        <taxon>Brassicaceae</taxon>
        <taxon>Brassiceae</taxon>
        <taxon>Brassica</taxon>
    </lineage>
</organism>
<evidence type="ECO:0000256" key="7">
    <source>
        <dbReference type="ARBA" id="ARBA00023125"/>
    </source>
</evidence>
<comment type="caution">
    <text evidence="16">The sequence shown here is derived from an EMBL/GenBank/DDBJ whole genome shotgun (WGS) entry which is preliminary data.</text>
</comment>
<dbReference type="EMBL" id="JAAMPC010000013">
    <property type="protein sequence ID" value="KAG2267814.1"/>
    <property type="molecule type" value="Genomic_DNA"/>
</dbReference>
<dbReference type="Proteomes" id="UP000886595">
    <property type="component" value="Unassembled WGS sequence"/>
</dbReference>
<feature type="region of interest" description="Disordered" evidence="12">
    <location>
        <begin position="309"/>
        <end position="509"/>
    </location>
</feature>
<dbReference type="Gene3D" id="3.30.70.330">
    <property type="match status" value="1"/>
</dbReference>
<evidence type="ECO:0000259" key="15">
    <source>
        <dbReference type="PROSITE" id="PS50863"/>
    </source>
</evidence>
<dbReference type="PANTHER" id="PTHR12620">
    <property type="entry name" value="U2 SNRNP AUXILIARY FACTOR, SMALL SUBUNIT"/>
    <property type="match status" value="1"/>
</dbReference>
<keyword evidence="6" id="KW-0805">Transcription regulation</keyword>
<feature type="compositionally biased region" description="Acidic residues" evidence="12">
    <location>
        <begin position="404"/>
        <end position="413"/>
    </location>
</feature>
<feature type="compositionally biased region" description="Basic and acidic residues" evidence="12">
    <location>
        <begin position="341"/>
        <end position="365"/>
    </location>
</feature>
<dbReference type="SMART" id="SM01019">
    <property type="entry name" value="B3"/>
    <property type="match status" value="1"/>
</dbReference>
<evidence type="ECO:0000256" key="6">
    <source>
        <dbReference type="ARBA" id="ARBA00023015"/>
    </source>
</evidence>
<dbReference type="InterPro" id="IPR003340">
    <property type="entry name" value="B3_DNA-bd"/>
</dbReference>
<dbReference type="InterPro" id="IPR035979">
    <property type="entry name" value="RBD_domain_sf"/>
</dbReference>
<keyword evidence="10" id="KW-0694">RNA-binding</keyword>
<dbReference type="InterPro" id="IPR012677">
    <property type="entry name" value="Nucleotide-bd_a/b_plait_sf"/>
</dbReference>
<feature type="compositionally biased region" description="Basic residues" evidence="12">
    <location>
        <begin position="323"/>
        <end position="340"/>
    </location>
</feature>
<evidence type="ECO:0000256" key="4">
    <source>
        <dbReference type="ARBA" id="ARBA00022771"/>
    </source>
</evidence>
<evidence type="ECO:0000256" key="2">
    <source>
        <dbReference type="ARBA" id="ARBA00022723"/>
    </source>
</evidence>
<dbReference type="AlphaFoldDB" id="A0A8X7QCI1"/>
<dbReference type="PROSITE" id="PS50103">
    <property type="entry name" value="ZF_C3H1"/>
    <property type="match status" value="2"/>
</dbReference>
<dbReference type="SUPFAM" id="SSF54928">
    <property type="entry name" value="RNA-binding domain, RBD"/>
    <property type="match status" value="1"/>
</dbReference>
<dbReference type="Pfam" id="PF02362">
    <property type="entry name" value="B3"/>
    <property type="match status" value="1"/>
</dbReference>
<dbReference type="InterPro" id="IPR015300">
    <property type="entry name" value="DNA-bd_pseudobarrel_sf"/>
</dbReference>
<dbReference type="InterPro" id="IPR000571">
    <property type="entry name" value="Znf_CCCH"/>
</dbReference>